<reference evidence="1" key="1">
    <citation type="submission" date="2018-05" db="EMBL/GenBank/DDBJ databases">
        <title>Draft genome of Mucuna pruriens seed.</title>
        <authorList>
            <person name="Nnadi N.E."/>
            <person name="Vos R."/>
            <person name="Hasami M.H."/>
            <person name="Devisetty U.K."/>
            <person name="Aguiy J.C."/>
        </authorList>
    </citation>
    <scope>NUCLEOTIDE SEQUENCE [LARGE SCALE GENOMIC DNA]</scope>
    <source>
        <strain evidence="1">JCA_2017</strain>
    </source>
</reference>
<protein>
    <submittedName>
        <fullName evidence="1">Uncharacterized protein</fullName>
    </submittedName>
</protein>
<keyword evidence="2" id="KW-1185">Reference proteome</keyword>
<comment type="caution">
    <text evidence="1">The sequence shown here is derived from an EMBL/GenBank/DDBJ whole genome shotgun (WGS) entry which is preliminary data.</text>
</comment>
<dbReference type="AlphaFoldDB" id="A0A371EWX0"/>
<proteinExistence type="predicted"/>
<sequence length="61" mass="6939">MVCTTKFLRGFRQADGYKQHLVSTKSDCYNLGLANTVWIIGYHCESSAVQRLWTDSLSNHS</sequence>
<evidence type="ECO:0000313" key="1">
    <source>
        <dbReference type="EMBL" id="RDX70548.1"/>
    </source>
</evidence>
<gene>
    <name evidence="1" type="ORF">CR513_50204</name>
</gene>
<dbReference type="Proteomes" id="UP000257109">
    <property type="component" value="Unassembled WGS sequence"/>
</dbReference>
<dbReference type="EMBL" id="QJKJ01011668">
    <property type="protein sequence ID" value="RDX70548.1"/>
    <property type="molecule type" value="Genomic_DNA"/>
</dbReference>
<organism evidence="1 2">
    <name type="scientific">Mucuna pruriens</name>
    <name type="common">Velvet bean</name>
    <name type="synonym">Dolichos pruriens</name>
    <dbReference type="NCBI Taxonomy" id="157652"/>
    <lineage>
        <taxon>Eukaryota</taxon>
        <taxon>Viridiplantae</taxon>
        <taxon>Streptophyta</taxon>
        <taxon>Embryophyta</taxon>
        <taxon>Tracheophyta</taxon>
        <taxon>Spermatophyta</taxon>
        <taxon>Magnoliopsida</taxon>
        <taxon>eudicotyledons</taxon>
        <taxon>Gunneridae</taxon>
        <taxon>Pentapetalae</taxon>
        <taxon>rosids</taxon>
        <taxon>fabids</taxon>
        <taxon>Fabales</taxon>
        <taxon>Fabaceae</taxon>
        <taxon>Papilionoideae</taxon>
        <taxon>50 kb inversion clade</taxon>
        <taxon>NPAAA clade</taxon>
        <taxon>indigoferoid/millettioid clade</taxon>
        <taxon>Phaseoleae</taxon>
        <taxon>Mucuna</taxon>
    </lineage>
</organism>
<name>A0A371EWX0_MUCPR</name>
<accession>A0A371EWX0</accession>
<evidence type="ECO:0000313" key="2">
    <source>
        <dbReference type="Proteomes" id="UP000257109"/>
    </source>
</evidence>
<feature type="non-terminal residue" evidence="1">
    <location>
        <position position="1"/>
    </location>
</feature>